<reference evidence="1" key="1">
    <citation type="journal article" date="2020" name="Stud. Mycol.">
        <title>101 Dothideomycetes genomes: a test case for predicting lifestyles and emergence of pathogens.</title>
        <authorList>
            <person name="Haridas S."/>
            <person name="Albert R."/>
            <person name="Binder M."/>
            <person name="Bloem J."/>
            <person name="Labutti K."/>
            <person name="Salamov A."/>
            <person name="Andreopoulos B."/>
            <person name="Baker S."/>
            <person name="Barry K."/>
            <person name="Bills G."/>
            <person name="Bluhm B."/>
            <person name="Cannon C."/>
            <person name="Castanera R."/>
            <person name="Culley D."/>
            <person name="Daum C."/>
            <person name="Ezra D."/>
            <person name="Gonzalez J."/>
            <person name="Henrissat B."/>
            <person name="Kuo A."/>
            <person name="Liang C."/>
            <person name="Lipzen A."/>
            <person name="Lutzoni F."/>
            <person name="Magnuson J."/>
            <person name="Mondo S."/>
            <person name="Nolan M."/>
            <person name="Ohm R."/>
            <person name="Pangilinan J."/>
            <person name="Park H.-J."/>
            <person name="Ramirez L."/>
            <person name="Alfaro M."/>
            <person name="Sun H."/>
            <person name="Tritt A."/>
            <person name="Yoshinaga Y."/>
            <person name="Zwiers L.-H."/>
            <person name="Turgeon B."/>
            <person name="Goodwin S."/>
            <person name="Spatafora J."/>
            <person name="Crous P."/>
            <person name="Grigoriev I."/>
        </authorList>
    </citation>
    <scope>NUCLEOTIDE SEQUENCE</scope>
    <source>
        <strain evidence="1">CBS 525.71</strain>
    </source>
</reference>
<comment type="caution">
    <text evidence="1">The sequence shown here is derived from an EMBL/GenBank/DDBJ whole genome shotgun (WGS) entry which is preliminary data.</text>
</comment>
<feature type="non-terminal residue" evidence="1">
    <location>
        <position position="1"/>
    </location>
</feature>
<organism evidence="1 2">
    <name type="scientific">Macroventuria anomochaeta</name>
    <dbReference type="NCBI Taxonomy" id="301207"/>
    <lineage>
        <taxon>Eukaryota</taxon>
        <taxon>Fungi</taxon>
        <taxon>Dikarya</taxon>
        <taxon>Ascomycota</taxon>
        <taxon>Pezizomycotina</taxon>
        <taxon>Dothideomycetes</taxon>
        <taxon>Pleosporomycetidae</taxon>
        <taxon>Pleosporales</taxon>
        <taxon>Pleosporineae</taxon>
        <taxon>Didymellaceae</taxon>
        <taxon>Macroventuria</taxon>
    </lineage>
</organism>
<keyword evidence="2" id="KW-1185">Reference proteome</keyword>
<dbReference type="Proteomes" id="UP000799754">
    <property type="component" value="Unassembled WGS sequence"/>
</dbReference>
<evidence type="ECO:0000313" key="1">
    <source>
        <dbReference type="EMBL" id="KAF2626587.1"/>
    </source>
</evidence>
<accession>A0ACB6S0C4</accession>
<protein>
    <submittedName>
        <fullName evidence="1">Uncharacterized protein</fullName>
    </submittedName>
</protein>
<evidence type="ECO:0000313" key="2">
    <source>
        <dbReference type="Proteomes" id="UP000799754"/>
    </source>
</evidence>
<sequence>EQDLGIVPFVTHCTADTKETRTFAMKMVVLLVAGLCNRLGDEWTLADTNSLPEHQIPLISD</sequence>
<dbReference type="EMBL" id="MU006720">
    <property type="protein sequence ID" value="KAF2626587.1"/>
    <property type="molecule type" value="Genomic_DNA"/>
</dbReference>
<proteinExistence type="predicted"/>
<gene>
    <name evidence="1" type="ORF">BU25DRAFT_343300</name>
</gene>
<name>A0ACB6S0C4_9PLEO</name>